<sequence length="265" mass="28836">MGVVGKGLSVDGVLYFKDVIDGTKPLECMEFSRQIAKLTGNYSILDLATGINNLDTFLFRTPSWPIGGIYFDGIMRTEHVSRIRTTQYPVQTGVQMTDHAIVEPAELTVEVMMSDAETSEYVSTDPLLNTLYQAMQSIRIYNNFAALCAQPAMIMGDGRAAQTWLMLKRLQVSRVPITVETRLQTYVNMVIEELSAPDDVKTLHAFRATVRLREIFFAEVAETQTSARAAATKDASNGGQQPVETGDGVNKTALAAGSGAIGLGG</sequence>
<dbReference type="Pfam" id="PF21821">
    <property type="entry name" value="Dit_like"/>
    <property type="match status" value="1"/>
</dbReference>
<feature type="domain" description="Dit-like phage tail protein N-terminal" evidence="2">
    <location>
        <begin position="71"/>
        <end position="225"/>
    </location>
</feature>
<proteinExistence type="predicted"/>
<feature type="region of interest" description="Disordered" evidence="1">
    <location>
        <begin position="228"/>
        <end position="250"/>
    </location>
</feature>
<dbReference type="EMBL" id="BK015257">
    <property type="protein sequence ID" value="DAD98276.1"/>
    <property type="molecule type" value="Genomic_DNA"/>
</dbReference>
<organism evidence="3">
    <name type="scientific">Myoviridae sp. ctiu99</name>
    <dbReference type="NCBI Taxonomy" id="2825158"/>
    <lineage>
        <taxon>Viruses</taxon>
        <taxon>Duplodnaviria</taxon>
        <taxon>Heunggongvirae</taxon>
        <taxon>Uroviricota</taxon>
        <taxon>Caudoviricetes</taxon>
    </lineage>
</organism>
<accession>A0A8S5NV61</accession>
<evidence type="ECO:0000256" key="1">
    <source>
        <dbReference type="SAM" id="MobiDB-lite"/>
    </source>
</evidence>
<protein>
    <recommendedName>
        <fullName evidence="2">Dit-like phage tail protein N-terminal domain-containing protein</fullName>
    </recommendedName>
</protein>
<dbReference type="InterPro" id="IPR048494">
    <property type="entry name" value="Dit-like_N"/>
</dbReference>
<name>A0A8S5NV61_9CAUD</name>
<reference evidence="3" key="1">
    <citation type="journal article" date="2021" name="Proc. Natl. Acad. Sci. U.S.A.">
        <title>A Catalog of Tens of Thousands of Viruses from Human Metagenomes Reveals Hidden Associations with Chronic Diseases.</title>
        <authorList>
            <person name="Tisza M.J."/>
            <person name="Buck C.B."/>
        </authorList>
    </citation>
    <scope>NUCLEOTIDE SEQUENCE</scope>
    <source>
        <strain evidence="3">Ctiu99</strain>
    </source>
</reference>
<feature type="compositionally biased region" description="Polar residues" evidence="1">
    <location>
        <begin position="234"/>
        <end position="243"/>
    </location>
</feature>
<evidence type="ECO:0000259" key="2">
    <source>
        <dbReference type="Pfam" id="PF21821"/>
    </source>
</evidence>
<evidence type="ECO:0000313" key="3">
    <source>
        <dbReference type="EMBL" id="DAD98276.1"/>
    </source>
</evidence>